<keyword evidence="2" id="KW-0460">Magnesium</keyword>
<reference evidence="5" key="1">
    <citation type="submission" date="2025-08" db="UniProtKB">
        <authorList>
            <consortium name="Ensembl"/>
        </authorList>
    </citation>
    <scope>IDENTIFICATION</scope>
</reference>
<feature type="compositionally biased region" description="Basic residues" evidence="3">
    <location>
        <begin position="112"/>
        <end position="134"/>
    </location>
</feature>
<dbReference type="Pfam" id="PF03828">
    <property type="entry name" value="PAP_assoc"/>
    <property type="match status" value="1"/>
</dbReference>
<dbReference type="GO" id="GO:0031499">
    <property type="term" value="C:TRAMP complex"/>
    <property type="evidence" value="ECO:0007669"/>
    <property type="project" value="TreeGrafter"/>
</dbReference>
<evidence type="ECO:0000313" key="5">
    <source>
        <dbReference type="Ensembl" id="ENSSRHP00000024314.1"/>
    </source>
</evidence>
<dbReference type="PANTHER" id="PTHR23092:SF24">
    <property type="entry name" value="TERMINAL NUCLEOTIDYLTRANSFERASE 4A"/>
    <property type="match status" value="1"/>
</dbReference>
<evidence type="ECO:0000256" key="3">
    <source>
        <dbReference type="SAM" id="MobiDB-lite"/>
    </source>
</evidence>
<dbReference type="SUPFAM" id="SSF81631">
    <property type="entry name" value="PAP/OAS1 substrate-binding domain"/>
    <property type="match status" value="1"/>
</dbReference>
<dbReference type="Gene3D" id="1.10.1410.10">
    <property type="match status" value="1"/>
</dbReference>
<proteinExistence type="predicted"/>
<dbReference type="Ensembl" id="ENSSRHT00000025043.1">
    <property type="protein sequence ID" value="ENSSRHP00000024314.1"/>
    <property type="gene ID" value="ENSSRHG00000012771.1"/>
</dbReference>
<evidence type="ECO:0000256" key="1">
    <source>
        <dbReference type="ARBA" id="ARBA00022723"/>
    </source>
</evidence>
<protein>
    <submittedName>
        <fullName evidence="5">Terminal nucleotidyltransferase 4A</fullName>
    </submittedName>
</protein>
<dbReference type="InterPro" id="IPR045862">
    <property type="entry name" value="Trf4-like"/>
</dbReference>
<keyword evidence="6" id="KW-1185">Reference proteome</keyword>
<keyword evidence="1" id="KW-0479">Metal-binding</keyword>
<reference evidence="5" key="2">
    <citation type="submission" date="2025-09" db="UniProtKB">
        <authorList>
            <consortium name="Ensembl"/>
        </authorList>
    </citation>
    <scope>IDENTIFICATION</scope>
</reference>
<organism evidence="5 6">
    <name type="scientific">Sinocyclocheilus rhinocerous</name>
    <dbReference type="NCBI Taxonomy" id="307959"/>
    <lineage>
        <taxon>Eukaryota</taxon>
        <taxon>Metazoa</taxon>
        <taxon>Chordata</taxon>
        <taxon>Craniata</taxon>
        <taxon>Vertebrata</taxon>
        <taxon>Euteleostomi</taxon>
        <taxon>Actinopterygii</taxon>
        <taxon>Neopterygii</taxon>
        <taxon>Teleostei</taxon>
        <taxon>Ostariophysi</taxon>
        <taxon>Cypriniformes</taxon>
        <taxon>Cyprinidae</taxon>
        <taxon>Cyprininae</taxon>
        <taxon>Sinocyclocheilus</taxon>
    </lineage>
</organism>
<feature type="region of interest" description="Disordered" evidence="3">
    <location>
        <begin position="112"/>
        <end position="140"/>
    </location>
</feature>
<dbReference type="Proteomes" id="UP000472270">
    <property type="component" value="Unassembled WGS sequence"/>
</dbReference>
<evidence type="ECO:0000313" key="6">
    <source>
        <dbReference type="Proteomes" id="UP000472270"/>
    </source>
</evidence>
<dbReference type="GO" id="GO:0005730">
    <property type="term" value="C:nucleolus"/>
    <property type="evidence" value="ECO:0007669"/>
    <property type="project" value="TreeGrafter"/>
</dbReference>
<dbReference type="PANTHER" id="PTHR23092">
    <property type="entry name" value="POLY(A) RNA POLYMERASE"/>
    <property type="match status" value="1"/>
</dbReference>
<evidence type="ECO:0000256" key="2">
    <source>
        <dbReference type="ARBA" id="ARBA00022842"/>
    </source>
</evidence>
<dbReference type="GO" id="GO:0046872">
    <property type="term" value="F:metal ion binding"/>
    <property type="evidence" value="ECO:0007669"/>
    <property type="project" value="UniProtKB-KW"/>
</dbReference>
<name>A0A673HFB8_9TELE</name>
<sequence>MDPRVAWIQPEQKGPANALWMRVWETSRVNRTNTGQHQNHHHHNNLCVNSPAFDVYKTVASNANNSTNIKSSGSGHPFFICSESVLNNVNHHHHPPHPHLRHFHQEQQQSCMKRHPSHPAAVHSHHHHHHHPGRRKSDNKASTYGINYLLSNWTNGNYDNSGTPWKTRKYNPGVPIIKLTDQETEVKVDISFNVETGIKAASFIKEYKYTVLPYLILVLKQFLLQRDLNEVFTGGISSYSLILMVISFLQLHPRIDARNPNMNLGILLIEFFELYGRHFNYLKTGIRIKNGGAYMAKEDIMKAMSNGYRPSMLCIEDPLLPGNDVGRSSYGAMQVKEAFDYAYIILGHAVSPLARSYPNKDSDSTLGRIIKVTQEVIDYREWIIKKWGGRHNARIERNPGTSQYEDTFSQCMRFDCSY</sequence>
<dbReference type="SUPFAM" id="SSF81301">
    <property type="entry name" value="Nucleotidyltransferase"/>
    <property type="match status" value="1"/>
</dbReference>
<dbReference type="GO" id="GO:0031123">
    <property type="term" value="P:RNA 3'-end processing"/>
    <property type="evidence" value="ECO:0007669"/>
    <property type="project" value="TreeGrafter"/>
</dbReference>
<accession>A0A673HFB8</accession>
<dbReference type="GO" id="GO:0043634">
    <property type="term" value="P:polyadenylation-dependent ncRNA catabolic process"/>
    <property type="evidence" value="ECO:0007669"/>
    <property type="project" value="TreeGrafter"/>
</dbReference>
<dbReference type="GO" id="GO:0003729">
    <property type="term" value="F:mRNA binding"/>
    <property type="evidence" value="ECO:0007669"/>
    <property type="project" value="TreeGrafter"/>
</dbReference>
<evidence type="ECO:0000259" key="4">
    <source>
        <dbReference type="Pfam" id="PF03828"/>
    </source>
</evidence>
<dbReference type="FunFam" id="1.10.1410.10:FF:000003">
    <property type="entry name" value="non-canonical poly(A) RNA polymerase PAPD7"/>
    <property type="match status" value="1"/>
</dbReference>
<dbReference type="AlphaFoldDB" id="A0A673HFB8"/>
<dbReference type="InterPro" id="IPR002058">
    <property type="entry name" value="PAP_assoc"/>
</dbReference>
<dbReference type="InterPro" id="IPR043519">
    <property type="entry name" value="NT_sf"/>
</dbReference>
<feature type="domain" description="PAP-associated" evidence="4">
    <location>
        <begin position="263"/>
        <end position="322"/>
    </location>
</feature>
<dbReference type="GO" id="GO:1990817">
    <property type="term" value="F:poly(A) RNA polymerase activity"/>
    <property type="evidence" value="ECO:0007669"/>
    <property type="project" value="InterPro"/>
</dbReference>